<gene>
    <name evidence="1" type="ORF">EV421DRAFT_1501221</name>
</gene>
<proteinExistence type="predicted"/>
<dbReference type="EMBL" id="JAUEPT010000094">
    <property type="protein sequence ID" value="KAK0432422.1"/>
    <property type="molecule type" value="Genomic_DNA"/>
</dbReference>
<evidence type="ECO:0000313" key="1">
    <source>
        <dbReference type="EMBL" id="KAK0432422.1"/>
    </source>
</evidence>
<dbReference type="AlphaFoldDB" id="A0AA39MFK3"/>
<accession>A0AA39MFK3</accession>
<organism evidence="1 2">
    <name type="scientific">Armillaria borealis</name>
    <dbReference type="NCBI Taxonomy" id="47425"/>
    <lineage>
        <taxon>Eukaryota</taxon>
        <taxon>Fungi</taxon>
        <taxon>Dikarya</taxon>
        <taxon>Basidiomycota</taxon>
        <taxon>Agaricomycotina</taxon>
        <taxon>Agaricomycetes</taxon>
        <taxon>Agaricomycetidae</taxon>
        <taxon>Agaricales</taxon>
        <taxon>Marasmiineae</taxon>
        <taxon>Physalacriaceae</taxon>
        <taxon>Armillaria</taxon>
    </lineage>
</organism>
<name>A0AA39MFK3_9AGAR</name>
<sequence length="231" mass="26695">MIRHSRSCGFGADIFVTLRVCGNYSTRLYGLWYFSAHTFTEGPRDIIRRLHNCRQARAIWTANGAQHFIVGSPWRLACSVLQSDLRNLRVANRKQFRSFSLLTHRPITHWCSNMNWTPPFSRILRLGLPWVTIYFMSMLFHQANVRGSSAGKLLQPKNEGLVNRSARLFMHEFTPRGLRVVSLCADFADERSSEDGWSSENQRDMMKVLVIFGCKFNVHLARSIHPHHCNS</sequence>
<protein>
    <submittedName>
        <fullName evidence="1">Uncharacterized protein</fullName>
    </submittedName>
</protein>
<keyword evidence="2" id="KW-1185">Reference proteome</keyword>
<dbReference type="Proteomes" id="UP001175226">
    <property type="component" value="Unassembled WGS sequence"/>
</dbReference>
<evidence type="ECO:0000313" key="2">
    <source>
        <dbReference type="Proteomes" id="UP001175226"/>
    </source>
</evidence>
<comment type="caution">
    <text evidence="1">The sequence shown here is derived from an EMBL/GenBank/DDBJ whole genome shotgun (WGS) entry which is preliminary data.</text>
</comment>
<reference evidence="1" key="1">
    <citation type="submission" date="2023-06" db="EMBL/GenBank/DDBJ databases">
        <authorList>
            <consortium name="Lawrence Berkeley National Laboratory"/>
            <person name="Ahrendt S."/>
            <person name="Sahu N."/>
            <person name="Indic B."/>
            <person name="Wong-Bajracharya J."/>
            <person name="Merenyi Z."/>
            <person name="Ke H.-M."/>
            <person name="Monk M."/>
            <person name="Kocsube S."/>
            <person name="Drula E."/>
            <person name="Lipzen A."/>
            <person name="Balint B."/>
            <person name="Henrissat B."/>
            <person name="Andreopoulos B."/>
            <person name="Martin F.M."/>
            <person name="Harder C.B."/>
            <person name="Rigling D."/>
            <person name="Ford K.L."/>
            <person name="Foster G.D."/>
            <person name="Pangilinan J."/>
            <person name="Papanicolaou A."/>
            <person name="Barry K."/>
            <person name="LaButti K."/>
            <person name="Viragh M."/>
            <person name="Koriabine M."/>
            <person name="Yan M."/>
            <person name="Riley R."/>
            <person name="Champramary S."/>
            <person name="Plett K.L."/>
            <person name="Tsai I.J."/>
            <person name="Slot J."/>
            <person name="Sipos G."/>
            <person name="Plett J."/>
            <person name="Nagy L.G."/>
            <person name="Grigoriev I.V."/>
        </authorList>
    </citation>
    <scope>NUCLEOTIDE SEQUENCE</scope>
    <source>
        <strain evidence="1">FPL87.14</strain>
    </source>
</reference>